<reference evidence="1 2" key="1">
    <citation type="submission" date="2018-11" db="EMBL/GenBank/DDBJ databases">
        <authorList>
            <consortium name="Pathogen Informatics"/>
        </authorList>
    </citation>
    <scope>NUCLEOTIDE SEQUENCE [LARGE SCALE GENOMIC DNA]</scope>
    <source>
        <strain evidence="1 2">Zambia</strain>
    </source>
</reference>
<dbReference type="Proteomes" id="UP000277204">
    <property type="component" value="Unassembled WGS sequence"/>
</dbReference>
<gene>
    <name evidence="1" type="ORF">SMRZ_LOCUS12316</name>
</gene>
<evidence type="ECO:0000313" key="2">
    <source>
        <dbReference type="Proteomes" id="UP000277204"/>
    </source>
</evidence>
<evidence type="ECO:0000313" key="1">
    <source>
        <dbReference type="EMBL" id="VDO99746.1"/>
    </source>
</evidence>
<proteinExistence type="predicted"/>
<accession>A0A183M8E1</accession>
<organism evidence="1 2">
    <name type="scientific">Schistosoma margrebowiei</name>
    <dbReference type="NCBI Taxonomy" id="48269"/>
    <lineage>
        <taxon>Eukaryota</taxon>
        <taxon>Metazoa</taxon>
        <taxon>Spiralia</taxon>
        <taxon>Lophotrochozoa</taxon>
        <taxon>Platyhelminthes</taxon>
        <taxon>Trematoda</taxon>
        <taxon>Digenea</taxon>
        <taxon>Strigeidida</taxon>
        <taxon>Schistosomatoidea</taxon>
        <taxon>Schistosomatidae</taxon>
        <taxon>Schistosoma</taxon>
    </lineage>
</organism>
<dbReference type="AlphaFoldDB" id="A0A183M8E1"/>
<keyword evidence="2" id="KW-1185">Reference proteome</keyword>
<sequence length="54" mass="6616">MHIYRKYLWMCIPCYEYCLPMISGYHNSRKYKDVCNPELRYHDQQIQISDVVVA</sequence>
<name>A0A183M8E1_9TREM</name>
<dbReference type="EMBL" id="UZAI01007630">
    <property type="protein sequence ID" value="VDO99746.1"/>
    <property type="molecule type" value="Genomic_DNA"/>
</dbReference>
<protein>
    <submittedName>
        <fullName evidence="1">Uncharacterized protein</fullName>
    </submittedName>
</protein>